<keyword evidence="4" id="KW-1185">Reference proteome</keyword>
<name>A0A378IE77_9GAMM</name>
<dbReference type="Proteomes" id="UP000255066">
    <property type="component" value="Unassembled WGS sequence"/>
</dbReference>
<dbReference type="EMBL" id="UGNW01000001">
    <property type="protein sequence ID" value="STX33180.1"/>
    <property type="molecule type" value="Genomic_DNA"/>
</dbReference>
<dbReference type="RefSeq" id="WP_058524416.1">
    <property type="nucleotide sequence ID" value="NZ_CAAAHV010000007.1"/>
</dbReference>
<reference evidence="2 4" key="1">
    <citation type="submission" date="2015-11" db="EMBL/GenBank/DDBJ databases">
        <title>Genomic analysis of 38 Legionella species identifies large and diverse effector repertoires.</title>
        <authorList>
            <person name="Burstein D."/>
            <person name="Amaro F."/>
            <person name="Zusman T."/>
            <person name="Lifshitz Z."/>
            <person name="Cohen O."/>
            <person name="Gilbert J.A."/>
            <person name="Pupko T."/>
            <person name="Shuman H.A."/>
            <person name="Segal G."/>
        </authorList>
    </citation>
    <scope>NUCLEOTIDE SEQUENCE [LARGE SCALE GENOMIC DNA]</scope>
    <source>
        <strain evidence="2 4">CDC#1407-AL-14</strain>
    </source>
</reference>
<feature type="compositionally biased region" description="Polar residues" evidence="1">
    <location>
        <begin position="527"/>
        <end position="536"/>
    </location>
</feature>
<evidence type="ECO:0000313" key="4">
    <source>
        <dbReference type="Proteomes" id="UP000054735"/>
    </source>
</evidence>
<evidence type="ECO:0000313" key="5">
    <source>
        <dbReference type="Proteomes" id="UP000255066"/>
    </source>
</evidence>
<dbReference type="EMBL" id="LNXT01000044">
    <property type="protein sequence ID" value="KTC68878.1"/>
    <property type="molecule type" value="Genomic_DNA"/>
</dbReference>
<dbReference type="Proteomes" id="UP000054735">
    <property type="component" value="Unassembled WGS sequence"/>
</dbReference>
<dbReference type="OrthoDB" id="5647240at2"/>
<reference evidence="3 5" key="2">
    <citation type="submission" date="2018-06" db="EMBL/GenBank/DDBJ databases">
        <authorList>
            <consortium name="Pathogen Informatics"/>
            <person name="Doyle S."/>
        </authorList>
    </citation>
    <scope>NUCLEOTIDE SEQUENCE [LARGE SCALE GENOMIC DNA]</scope>
    <source>
        <strain evidence="3 5">NCTC12437</strain>
    </source>
</reference>
<gene>
    <name evidence="2" type="ORF">Lbir_2411</name>
    <name evidence="3" type="ORF">NCTC12437_03001</name>
</gene>
<evidence type="ECO:0000313" key="3">
    <source>
        <dbReference type="EMBL" id="STX33180.1"/>
    </source>
</evidence>
<proteinExistence type="predicted"/>
<feature type="region of interest" description="Disordered" evidence="1">
    <location>
        <begin position="525"/>
        <end position="544"/>
    </location>
</feature>
<evidence type="ECO:0000313" key="2">
    <source>
        <dbReference type="EMBL" id="KTC68878.1"/>
    </source>
</evidence>
<accession>A0A378IE77</accession>
<evidence type="ECO:0000256" key="1">
    <source>
        <dbReference type="SAM" id="MobiDB-lite"/>
    </source>
</evidence>
<protein>
    <submittedName>
        <fullName evidence="3">Uncharacterized protein</fullName>
    </submittedName>
</protein>
<organism evidence="3 5">
    <name type="scientific">Legionella birminghamensis</name>
    <dbReference type="NCBI Taxonomy" id="28083"/>
    <lineage>
        <taxon>Bacteria</taxon>
        <taxon>Pseudomonadati</taxon>
        <taxon>Pseudomonadota</taxon>
        <taxon>Gammaproteobacteria</taxon>
        <taxon>Legionellales</taxon>
        <taxon>Legionellaceae</taxon>
        <taxon>Legionella</taxon>
    </lineage>
</organism>
<sequence length="605" mass="67256">MGWMTTVQEWGKSLNNNWMPTVREWGKSLSDKAAVVSNAVAALNNNLTIKKVAKGIGSSTRKVFSYGFKQSAGLFDLVSETTNPNVQSIYTDMAYILYKNVTPWVLASYLNSLIVTQLQEMTDPENDQSISVNTALTLMVGAINCLTFMYQAKKSAETTINMLILMAKASNQFSQAGEELQGSTFKVFSNPTPEGELKQVTICEQENCNFLRKFKGGIENSVNYWAIRGLLWGISFIPYVGKPLSAVLLILYDGQFILAMAMPDHCNRHITAYLEQNWELAASLGLGSRAINFAFVEGVFYLTGIPREHYQDVLQKFAILMQIGTATHMSLPAPVKKSSRELLDPLSIFSRGVDFVFELMTAGAKKKVPEMLKGQKSDFDWPNSIKIAQDCWNNPYLQKPKQYLLPSMLVSEEKFTNDPMIKPCWNAILQSTESVTHVIIDIRENKLVQMASSVPNASASVLQKLKNLPPFVTVFALASLYTPPLMKIVYLINFKITGKKPEELKPIVPVDDNRLRVIESAAASDLAANSEQQSATPLPPSTELKPQVPEALIEDLKPCPLAISAKALRHVGAFSQYDLADFKSDSNTTNSNFKELSQSREASFF</sequence>
<dbReference type="AlphaFoldDB" id="A0A378IE77"/>